<name>A0A0E9VHV4_ANGAN</name>
<organism evidence="1">
    <name type="scientific">Anguilla anguilla</name>
    <name type="common">European freshwater eel</name>
    <name type="synonym">Muraena anguilla</name>
    <dbReference type="NCBI Taxonomy" id="7936"/>
    <lineage>
        <taxon>Eukaryota</taxon>
        <taxon>Metazoa</taxon>
        <taxon>Chordata</taxon>
        <taxon>Craniata</taxon>
        <taxon>Vertebrata</taxon>
        <taxon>Euteleostomi</taxon>
        <taxon>Actinopterygii</taxon>
        <taxon>Neopterygii</taxon>
        <taxon>Teleostei</taxon>
        <taxon>Anguilliformes</taxon>
        <taxon>Anguillidae</taxon>
        <taxon>Anguilla</taxon>
    </lineage>
</organism>
<reference evidence="1" key="2">
    <citation type="journal article" date="2015" name="Fish Shellfish Immunol.">
        <title>Early steps in the European eel (Anguilla anguilla)-Vibrio vulnificus interaction in the gills: Role of the RtxA13 toxin.</title>
        <authorList>
            <person name="Callol A."/>
            <person name="Pajuelo D."/>
            <person name="Ebbesson L."/>
            <person name="Teles M."/>
            <person name="MacKenzie S."/>
            <person name="Amaro C."/>
        </authorList>
    </citation>
    <scope>NUCLEOTIDE SEQUENCE</scope>
</reference>
<protein>
    <submittedName>
        <fullName evidence="1">Uncharacterized protein</fullName>
    </submittedName>
</protein>
<accession>A0A0E9VHV4</accession>
<proteinExistence type="predicted"/>
<sequence length="64" mass="7392">MICTFLNNLIAMGDQAVLLLYLTYTPREFTTEMYGVFNSARMLLFVSVPVQQKECQYNPFCLSL</sequence>
<dbReference type="EMBL" id="GBXM01031577">
    <property type="protein sequence ID" value="JAH77000.1"/>
    <property type="molecule type" value="Transcribed_RNA"/>
</dbReference>
<reference evidence="1" key="1">
    <citation type="submission" date="2014-11" db="EMBL/GenBank/DDBJ databases">
        <authorList>
            <person name="Amaro Gonzalez C."/>
        </authorList>
    </citation>
    <scope>NUCLEOTIDE SEQUENCE</scope>
</reference>
<evidence type="ECO:0000313" key="1">
    <source>
        <dbReference type="EMBL" id="JAH77000.1"/>
    </source>
</evidence>
<dbReference type="AlphaFoldDB" id="A0A0E9VHV4"/>